<evidence type="ECO:0000256" key="14">
    <source>
        <dbReference type="ARBA" id="ARBA00023180"/>
    </source>
</evidence>
<keyword evidence="9" id="KW-0964">Secreted</keyword>
<dbReference type="GeneTree" id="ENSGT00390000014472"/>
<dbReference type="GO" id="GO:0005576">
    <property type="term" value="C:extracellular region"/>
    <property type="evidence" value="ECO:0007669"/>
    <property type="project" value="UniProtKB-SubCell"/>
</dbReference>
<keyword evidence="13" id="KW-0472">Membrane</keyword>
<evidence type="ECO:0000256" key="13">
    <source>
        <dbReference type="ARBA" id="ARBA00023136"/>
    </source>
</evidence>
<reference evidence="19" key="1">
    <citation type="submission" date="2025-08" db="UniProtKB">
        <authorList>
            <consortium name="Ensembl"/>
        </authorList>
    </citation>
    <scope>IDENTIFICATION</scope>
</reference>
<evidence type="ECO:0000256" key="2">
    <source>
        <dbReference type="ARBA" id="ARBA00004123"/>
    </source>
</evidence>
<dbReference type="GO" id="GO:0030154">
    <property type="term" value="P:cell differentiation"/>
    <property type="evidence" value="ECO:0007669"/>
    <property type="project" value="UniProtKB-KW"/>
</dbReference>
<evidence type="ECO:0000256" key="12">
    <source>
        <dbReference type="ARBA" id="ARBA00023128"/>
    </source>
</evidence>
<comment type="subunit">
    <text evidence="6">Forms a regulatory protein-RNA complex, consisting of RCC1L, NGRN, RPUSD3, RPUSD4, TRUB2, FASTKD2 and 16S mt-rRNA. Interacts with 16S mt-rRNA; this interaction is direct.</text>
</comment>
<dbReference type="InterPro" id="IPR010487">
    <property type="entry name" value="NGRN/Rrg9"/>
</dbReference>
<dbReference type="GO" id="GO:0031966">
    <property type="term" value="C:mitochondrial membrane"/>
    <property type="evidence" value="ECO:0007669"/>
    <property type="project" value="UniProtKB-SubCell"/>
</dbReference>
<evidence type="ECO:0000313" key="19">
    <source>
        <dbReference type="Ensembl" id="ENSXCOP00000008104.1"/>
    </source>
</evidence>
<evidence type="ECO:0000256" key="8">
    <source>
        <dbReference type="ARBA" id="ARBA00022473"/>
    </source>
</evidence>
<keyword evidence="11" id="KW-0221">Differentiation</keyword>
<evidence type="ECO:0000256" key="16">
    <source>
        <dbReference type="ARBA" id="ARBA00029657"/>
    </source>
</evidence>
<dbReference type="PANTHER" id="PTHR13475">
    <property type="entry name" value="NEUGRIN"/>
    <property type="match status" value="1"/>
</dbReference>
<evidence type="ECO:0000256" key="18">
    <source>
        <dbReference type="SAM" id="SignalP"/>
    </source>
</evidence>
<evidence type="ECO:0000256" key="1">
    <source>
        <dbReference type="ARBA" id="ARBA00003783"/>
    </source>
</evidence>
<feature type="region of interest" description="Disordered" evidence="17">
    <location>
        <begin position="231"/>
        <end position="255"/>
    </location>
</feature>
<reference evidence="19" key="2">
    <citation type="submission" date="2025-09" db="UniProtKB">
        <authorList>
            <consortium name="Ensembl"/>
        </authorList>
    </citation>
    <scope>IDENTIFICATION</scope>
</reference>
<evidence type="ECO:0000256" key="5">
    <source>
        <dbReference type="ARBA" id="ARBA00008082"/>
    </source>
</evidence>
<evidence type="ECO:0000313" key="20">
    <source>
        <dbReference type="Proteomes" id="UP000261380"/>
    </source>
</evidence>
<evidence type="ECO:0000256" key="4">
    <source>
        <dbReference type="ARBA" id="ARBA00004613"/>
    </source>
</evidence>
<feature type="compositionally biased region" description="Acidic residues" evidence="17">
    <location>
        <begin position="243"/>
        <end position="255"/>
    </location>
</feature>
<keyword evidence="14" id="KW-0325">Glycoprotein</keyword>
<feature type="signal peptide" evidence="18">
    <location>
        <begin position="1"/>
        <end position="20"/>
    </location>
</feature>
<dbReference type="STRING" id="32473.ENSXCOP00000008104"/>
<feature type="region of interest" description="Disordered" evidence="17">
    <location>
        <begin position="41"/>
        <end position="74"/>
    </location>
</feature>
<evidence type="ECO:0000256" key="15">
    <source>
        <dbReference type="ARBA" id="ARBA00023242"/>
    </source>
</evidence>
<organism evidence="19 20">
    <name type="scientific">Xiphophorus couchianus</name>
    <name type="common">Monterrey platyfish</name>
    <dbReference type="NCBI Taxonomy" id="32473"/>
    <lineage>
        <taxon>Eukaryota</taxon>
        <taxon>Metazoa</taxon>
        <taxon>Chordata</taxon>
        <taxon>Craniata</taxon>
        <taxon>Vertebrata</taxon>
        <taxon>Euteleostomi</taxon>
        <taxon>Actinopterygii</taxon>
        <taxon>Neopterygii</taxon>
        <taxon>Teleostei</taxon>
        <taxon>Neoteleostei</taxon>
        <taxon>Acanthomorphata</taxon>
        <taxon>Ovalentaria</taxon>
        <taxon>Atherinomorphae</taxon>
        <taxon>Cyprinodontiformes</taxon>
        <taxon>Poeciliidae</taxon>
        <taxon>Poeciliinae</taxon>
        <taxon>Xiphophorus</taxon>
    </lineage>
</organism>
<evidence type="ECO:0000256" key="7">
    <source>
        <dbReference type="ARBA" id="ARBA00016593"/>
    </source>
</evidence>
<keyword evidence="10 18" id="KW-0732">Signal</keyword>
<dbReference type="Pfam" id="PF06413">
    <property type="entry name" value="Neugrin"/>
    <property type="match status" value="1"/>
</dbReference>
<evidence type="ECO:0000256" key="10">
    <source>
        <dbReference type="ARBA" id="ARBA00022729"/>
    </source>
</evidence>
<protein>
    <recommendedName>
        <fullName evidence="7">Neugrin</fullName>
    </recommendedName>
    <alternativeName>
        <fullName evidence="16">Neurite outgrowth-associated protein</fullName>
    </alternativeName>
</protein>
<feature type="chain" id="PRO_5017423635" description="Neugrin" evidence="18">
    <location>
        <begin position="21"/>
        <end position="293"/>
    </location>
</feature>
<evidence type="ECO:0000256" key="6">
    <source>
        <dbReference type="ARBA" id="ARBA00011308"/>
    </source>
</evidence>
<evidence type="ECO:0000256" key="9">
    <source>
        <dbReference type="ARBA" id="ARBA00022525"/>
    </source>
</evidence>
<accession>A0A3B5LJP9</accession>
<comment type="similarity">
    <text evidence="5">Belongs to the neugrin family.</text>
</comment>
<sequence>MARPFQVCCLLFRFSAPSLASPVYLNGVRFSSRGSSKVWVGQNHVSGDGTRPQTSRFNDDVEPELEGKEKKRQRSVKFDMIRRKMTPPGAPQRKLTWDAIEQIRYLKQEQPEEWTIERLAEGFSVPQDVILRVLKSKFTPSPNRKVKQDAKVMVRLSQQVLPSDSRRQENKLKLPQSQTPVTLIPRQTEGALISETAPAQVLQSKGSASLVPVQPAKLPAGTYKEARVKGSTIDGDGFSTKETEEDEEWEESWDGQVLTEEDLEEILDMDKPAPVVQVGNDFFDAEGNFLYRT</sequence>
<evidence type="ECO:0000256" key="11">
    <source>
        <dbReference type="ARBA" id="ARBA00022782"/>
    </source>
</evidence>
<keyword evidence="20" id="KW-1185">Reference proteome</keyword>
<comment type="function">
    <text evidence="1">Plays an essential role in mitochondrial ribosome biogenesis. As a component of a functional protein-RNA module, consisting of RCC1L, NGRN, RPUSD3, RPUSD4, TRUB2, FASTKD2 and 16S mitochondrial ribosomal RNA (16S mt-rRNA), controls 16S mt-rRNA abundance and is required for intra-mitochondrial translation of core subunits of the oxidative phosphorylation system.</text>
</comment>
<evidence type="ECO:0000256" key="3">
    <source>
        <dbReference type="ARBA" id="ARBA00004325"/>
    </source>
</evidence>
<keyword evidence="8" id="KW-0217">Developmental protein</keyword>
<dbReference type="Proteomes" id="UP000261380">
    <property type="component" value="Unplaced"/>
</dbReference>
<keyword evidence="15" id="KW-0539">Nucleus</keyword>
<dbReference type="AlphaFoldDB" id="A0A3B5LJP9"/>
<evidence type="ECO:0000256" key="17">
    <source>
        <dbReference type="SAM" id="MobiDB-lite"/>
    </source>
</evidence>
<name>A0A3B5LJP9_9TELE</name>
<proteinExistence type="inferred from homology"/>
<keyword evidence="12" id="KW-0496">Mitochondrion</keyword>
<dbReference type="GO" id="GO:0005634">
    <property type="term" value="C:nucleus"/>
    <property type="evidence" value="ECO:0007669"/>
    <property type="project" value="UniProtKB-SubCell"/>
</dbReference>
<dbReference type="Ensembl" id="ENSXCOT00000008202.1">
    <property type="protein sequence ID" value="ENSXCOP00000008104.1"/>
    <property type="gene ID" value="ENSXCOG00000006221.1"/>
</dbReference>
<comment type="subcellular location">
    <subcellularLocation>
        <location evidence="3">Mitochondrion membrane</location>
    </subcellularLocation>
    <subcellularLocation>
        <location evidence="2">Nucleus</location>
    </subcellularLocation>
    <subcellularLocation>
        <location evidence="4">Secreted</location>
    </subcellularLocation>
</comment>
<dbReference type="PANTHER" id="PTHR13475:SF4">
    <property type="entry name" value="NEUGRIN"/>
    <property type="match status" value="1"/>
</dbReference>